<feature type="compositionally biased region" description="Polar residues" evidence="3">
    <location>
        <begin position="438"/>
        <end position="458"/>
    </location>
</feature>
<evidence type="ECO:0000256" key="5">
    <source>
        <dbReference type="SAM" id="SignalP"/>
    </source>
</evidence>
<keyword evidence="5" id="KW-0732">Signal</keyword>
<feature type="repeat" description="Filamin" evidence="2">
    <location>
        <begin position="360"/>
        <end position="501"/>
    </location>
</feature>
<dbReference type="InterPro" id="IPR044801">
    <property type="entry name" value="Filamin"/>
</dbReference>
<dbReference type="InterPro" id="IPR017868">
    <property type="entry name" value="Filamin/ABP280_repeat-like"/>
</dbReference>
<evidence type="ECO:0000256" key="1">
    <source>
        <dbReference type="ARBA" id="ARBA00022737"/>
    </source>
</evidence>
<dbReference type="GO" id="GO:0048235">
    <property type="term" value="P:pollen sperm cell differentiation"/>
    <property type="evidence" value="ECO:0007669"/>
    <property type="project" value="TreeGrafter"/>
</dbReference>
<accession>A0AAV8TXP3</accession>
<dbReference type="Pfam" id="PF17963">
    <property type="entry name" value="Big_9"/>
    <property type="match status" value="1"/>
</dbReference>
<keyword evidence="4" id="KW-0472">Membrane</keyword>
<dbReference type="Proteomes" id="UP001159364">
    <property type="component" value="Linkage Group LG03"/>
</dbReference>
<feature type="transmembrane region" description="Helical" evidence="4">
    <location>
        <begin position="1007"/>
        <end position="1037"/>
    </location>
</feature>
<evidence type="ECO:0000256" key="2">
    <source>
        <dbReference type="PROSITE-ProRule" id="PRU00087"/>
    </source>
</evidence>
<dbReference type="PANTHER" id="PTHR38537">
    <property type="entry name" value="JITTERBUG, ISOFORM N"/>
    <property type="match status" value="1"/>
</dbReference>
<evidence type="ECO:0000256" key="3">
    <source>
        <dbReference type="SAM" id="MobiDB-lite"/>
    </source>
</evidence>
<dbReference type="EMBL" id="JAIWQS010000003">
    <property type="protein sequence ID" value="KAJ8770463.1"/>
    <property type="molecule type" value="Genomic_DNA"/>
</dbReference>
<feature type="domain" description="GEX2 N-terminal Ig-like" evidence="6">
    <location>
        <begin position="35"/>
        <end position="136"/>
    </location>
</feature>
<feature type="domain" description="GEX2 N-terminal Ig-like" evidence="6">
    <location>
        <begin position="144"/>
        <end position="249"/>
    </location>
</feature>
<comment type="caution">
    <text evidence="7">The sequence shown here is derived from an EMBL/GenBank/DDBJ whole genome shotgun (WGS) entry which is preliminary data.</text>
</comment>
<protein>
    <recommendedName>
        <fullName evidence="6">GEX2 N-terminal Ig-like domain-containing protein</fullName>
    </recommendedName>
</protein>
<feature type="repeat" description="Filamin" evidence="2">
    <location>
        <begin position="566"/>
        <end position="604"/>
    </location>
</feature>
<dbReference type="Pfam" id="PF00630">
    <property type="entry name" value="Filamin"/>
    <property type="match status" value="1"/>
</dbReference>
<feature type="region of interest" description="Disordered" evidence="3">
    <location>
        <begin position="1104"/>
        <end position="1138"/>
    </location>
</feature>
<dbReference type="InterPro" id="IPR014756">
    <property type="entry name" value="Ig_E-set"/>
</dbReference>
<organism evidence="7 8">
    <name type="scientific">Erythroxylum novogranatense</name>
    <dbReference type="NCBI Taxonomy" id="1862640"/>
    <lineage>
        <taxon>Eukaryota</taxon>
        <taxon>Viridiplantae</taxon>
        <taxon>Streptophyta</taxon>
        <taxon>Embryophyta</taxon>
        <taxon>Tracheophyta</taxon>
        <taxon>Spermatophyta</taxon>
        <taxon>Magnoliopsida</taxon>
        <taxon>eudicotyledons</taxon>
        <taxon>Gunneridae</taxon>
        <taxon>Pentapetalae</taxon>
        <taxon>rosids</taxon>
        <taxon>fabids</taxon>
        <taxon>Malpighiales</taxon>
        <taxon>Erythroxylaceae</taxon>
        <taxon>Erythroxylum</taxon>
    </lineage>
</organism>
<dbReference type="SUPFAM" id="SSF81296">
    <property type="entry name" value="E set domains"/>
    <property type="match status" value="3"/>
</dbReference>
<dbReference type="GO" id="GO:0051015">
    <property type="term" value="F:actin filament binding"/>
    <property type="evidence" value="ECO:0007669"/>
    <property type="project" value="InterPro"/>
</dbReference>
<dbReference type="AlphaFoldDB" id="A0AAV8TXP3"/>
<dbReference type="Gene3D" id="2.60.40.10">
    <property type="entry name" value="Immunoglobulins"/>
    <property type="match status" value="3"/>
</dbReference>
<evidence type="ECO:0000313" key="8">
    <source>
        <dbReference type="Proteomes" id="UP001159364"/>
    </source>
</evidence>
<reference evidence="7 8" key="1">
    <citation type="submission" date="2021-09" db="EMBL/GenBank/DDBJ databases">
        <title>Genomic insights and catalytic innovation underlie evolution of tropane alkaloids biosynthesis.</title>
        <authorList>
            <person name="Wang Y.-J."/>
            <person name="Tian T."/>
            <person name="Huang J.-P."/>
            <person name="Huang S.-X."/>
        </authorList>
    </citation>
    <scope>NUCLEOTIDE SEQUENCE [LARGE SCALE GENOMIC DNA]</scope>
    <source>
        <strain evidence="7">KIB-2018</strain>
        <tissue evidence="7">Leaf</tissue>
    </source>
</reference>
<feature type="region of interest" description="Disordered" evidence="3">
    <location>
        <begin position="427"/>
        <end position="458"/>
    </location>
</feature>
<dbReference type="InterPro" id="IPR056434">
    <property type="entry name" value="Ig_GEX2_N"/>
</dbReference>
<dbReference type="InterPro" id="IPR013783">
    <property type="entry name" value="Ig-like_fold"/>
</dbReference>
<evidence type="ECO:0000313" key="7">
    <source>
        <dbReference type="EMBL" id="KAJ8770463.1"/>
    </source>
</evidence>
<dbReference type="Pfam" id="PF23616">
    <property type="entry name" value="Ig_GEX2_N"/>
    <property type="match status" value="3"/>
</dbReference>
<keyword evidence="4" id="KW-0812">Transmembrane</keyword>
<keyword evidence="1" id="KW-0677">Repeat</keyword>
<dbReference type="PANTHER" id="PTHR38537:SF8">
    <property type="entry name" value="FILAMIN-A"/>
    <property type="match status" value="1"/>
</dbReference>
<sequence>MAFKFKSATSKSFVCFVFLVAFVYQSPSSVGTEVPKFAFSWLNDNNTFRAGESATISIKVLGTFENASLGKSDFRPTITVNEKMGNSSFISGVFLDTSGDTSQWRILFTPIRVGIFNVLINDDLFKVFDSSLHFQVIPGRIHPSVCIAYWLGLMNQFEAGDKATVVIAPRDAFGNNVSSSWEDLNPYNFTVSAVFANGSFADAPNVTHMGWNELGNIVIEFIAAKAGTLLLSVNGGNHSLNGSPLPFIVYAGPLDVSNCLAKWKFKTTRWQIYSKMEIFIHQQDQYGNLVPGLYEFDADVVQKETNLSIPVSDLMFKEVDPGIQLLSFSLLEPGNFLLIISDSQHNMSISNMPLAYTVFIGYCDGSASIVNGSGLNGSVAGETVQLLVYLNDIFQYPTFVEVASIQVQIVKELVSYFVQPSIHPIINGTGPTEDRTRNSISQSETAPASPPHVSNTSDGNPQLLANAFNVIYTPEKSGIYEIYVFCGNIVLNGGHPFRKEVKEGEVNISLSGVRRFASKVPKLVENEIVVQLMDSFVNPVSTQQQRLKLEIASVNKSGFASGTFIDNNDGSYSCNYVVKEVGTYEMCVSFDGMRFSPCPFGVNAYSGEYFPKAYDDMISVWEDESIAFDVLSNDYFAGNNASIVEFSEPDRGSLLLCGQLFRYTPYLDYYGNDSFMYTISDINGNLASAAVNISVQNIPPRFISFPSQLQAAEDLLSPRFGGFSGFEMRYSDPTENIFVTLSAQSGTVFLSPMLMQFWQPIWSKFSVKKGGDQGKGLVLEGCIEAVNLALQSVQYLGNDNFSGEDVIRISASNTNGKNNLDVPVYVEPINDPPFINVPKLIVLRNNGDDQQQIFDKDGDNLEVSVGDPDLLNFPGKDSNFIVTFSVEVNDGYLITSLPAELISKTELKLSGHQWQLLQTYVAISKHFQVKANGIRFRGTIDICNSVLQQLSYQGGENDDVLTVKLNDMGHYGCYSDCAERISMPLYVEANIILIRKRPMSSLSSHSLGAAIILEFFVVLSLGGLLLFFTCKCAVLLINERRSQFMPISKLSSKRNSQENTSATVVSKENTSYFTGFCSSPLSFHGQLSSVRQRFCLGSRIKEPDEGKLSHSGYSSGDVLRTSPSSNPLSIEKGHGETV</sequence>
<proteinExistence type="predicted"/>
<gene>
    <name evidence="7" type="ORF">K2173_017954</name>
</gene>
<keyword evidence="8" id="KW-1185">Reference proteome</keyword>
<evidence type="ECO:0000259" key="6">
    <source>
        <dbReference type="Pfam" id="PF23616"/>
    </source>
</evidence>
<dbReference type="PROSITE" id="PS50194">
    <property type="entry name" value="FILAMIN_REPEAT"/>
    <property type="match status" value="2"/>
</dbReference>
<feature type="signal peptide" evidence="5">
    <location>
        <begin position="1"/>
        <end position="31"/>
    </location>
</feature>
<name>A0AAV8TXP3_9ROSI</name>
<feature type="chain" id="PRO_5043956210" description="GEX2 N-terminal Ig-like domain-containing protein" evidence="5">
    <location>
        <begin position="32"/>
        <end position="1138"/>
    </location>
</feature>
<feature type="domain" description="GEX2 N-terminal Ig-like" evidence="6">
    <location>
        <begin position="257"/>
        <end position="358"/>
    </location>
</feature>
<keyword evidence="4" id="KW-1133">Transmembrane helix</keyword>
<dbReference type="GO" id="GO:0030036">
    <property type="term" value="P:actin cytoskeleton organization"/>
    <property type="evidence" value="ECO:0007669"/>
    <property type="project" value="InterPro"/>
</dbReference>
<dbReference type="Gene3D" id="2.60.40.3440">
    <property type="match status" value="1"/>
</dbReference>
<evidence type="ECO:0000256" key="4">
    <source>
        <dbReference type="SAM" id="Phobius"/>
    </source>
</evidence>